<dbReference type="PANTHER" id="PTHR45627">
    <property type="entry name" value="ADENYLATE CYCLASE TYPE 1"/>
    <property type="match status" value="1"/>
</dbReference>
<reference evidence="13 14" key="1">
    <citation type="submission" date="2011-07" db="EMBL/GenBank/DDBJ databases">
        <authorList>
            <person name="Coyne R."/>
            <person name="Brami D."/>
            <person name="Johnson J."/>
            <person name="Hostetler J."/>
            <person name="Hannick L."/>
            <person name="Clark T."/>
            <person name="Cassidy-Hanley D."/>
            <person name="Inman J."/>
        </authorList>
    </citation>
    <scope>NUCLEOTIDE SEQUENCE [LARGE SCALE GENOMIC DNA]</scope>
    <source>
        <strain evidence="13 14">G5</strain>
    </source>
</reference>
<dbReference type="Pfam" id="PF00211">
    <property type="entry name" value="Guanylate_cyc"/>
    <property type="match status" value="1"/>
</dbReference>
<dbReference type="GO" id="GO:0005886">
    <property type="term" value="C:plasma membrane"/>
    <property type="evidence" value="ECO:0007669"/>
    <property type="project" value="TreeGrafter"/>
</dbReference>
<dbReference type="GO" id="GO:0009190">
    <property type="term" value="P:cyclic nucleotide biosynthetic process"/>
    <property type="evidence" value="ECO:0007669"/>
    <property type="project" value="InterPro"/>
</dbReference>
<dbReference type="CDD" id="cd07302">
    <property type="entry name" value="CHD"/>
    <property type="match status" value="1"/>
</dbReference>
<keyword evidence="8" id="KW-0460">Magnesium</keyword>
<keyword evidence="14" id="KW-1185">Reference proteome</keyword>
<dbReference type="RefSeq" id="XP_004036951.1">
    <property type="nucleotide sequence ID" value="XM_004036903.1"/>
</dbReference>
<dbReference type="Gene3D" id="3.30.70.1230">
    <property type="entry name" value="Nucleotide cyclase"/>
    <property type="match status" value="1"/>
</dbReference>
<name>G0QP85_ICHMU</name>
<organism evidence="13 14">
    <name type="scientific">Ichthyophthirius multifiliis</name>
    <name type="common">White spot disease agent</name>
    <name type="synonym">Ich</name>
    <dbReference type="NCBI Taxonomy" id="5932"/>
    <lineage>
        <taxon>Eukaryota</taxon>
        <taxon>Sar</taxon>
        <taxon>Alveolata</taxon>
        <taxon>Ciliophora</taxon>
        <taxon>Intramacronucleata</taxon>
        <taxon>Oligohymenophorea</taxon>
        <taxon>Hymenostomatida</taxon>
        <taxon>Ophryoglenina</taxon>
        <taxon>Ichthyophthirius</taxon>
    </lineage>
</organism>
<evidence type="ECO:0000256" key="8">
    <source>
        <dbReference type="ARBA" id="ARBA00022842"/>
    </source>
</evidence>
<protein>
    <recommendedName>
        <fullName evidence="3">adenylate cyclase</fullName>
        <ecNumber evidence="3">4.6.1.1</ecNumber>
    </recommendedName>
</protein>
<evidence type="ECO:0000256" key="11">
    <source>
        <dbReference type="ARBA" id="ARBA00023239"/>
    </source>
</evidence>
<dbReference type="OrthoDB" id="354346at2759"/>
<keyword evidence="7" id="KW-0067">ATP-binding</keyword>
<accession>G0QP85</accession>
<dbReference type="EMBL" id="GL983535">
    <property type="protein sequence ID" value="EGR32965.1"/>
    <property type="molecule type" value="Genomic_DNA"/>
</dbReference>
<evidence type="ECO:0000313" key="14">
    <source>
        <dbReference type="Proteomes" id="UP000008983"/>
    </source>
</evidence>
<dbReference type="eggNOG" id="KOG3619">
    <property type="taxonomic scope" value="Eukaryota"/>
</dbReference>
<dbReference type="Proteomes" id="UP000008983">
    <property type="component" value="Unassembled WGS sequence"/>
</dbReference>
<keyword evidence="9" id="KW-1133">Transmembrane helix</keyword>
<dbReference type="STRING" id="857967.G0QP85"/>
<keyword evidence="11" id="KW-0456">Lyase</keyword>
<evidence type="ECO:0000259" key="12">
    <source>
        <dbReference type="PROSITE" id="PS50125"/>
    </source>
</evidence>
<evidence type="ECO:0000256" key="7">
    <source>
        <dbReference type="ARBA" id="ARBA00022840"/>
    </source>
</evidence>
<dbReference type="PANTHER" id="PTHR45627:SF12">
    <property type="entry name" value="ADENYLATE CYCLASE TYPE 2"/>
    <property type="match status" value="1"/>
</dbReference>
<dbReference type="OMA" id="HISENMY"/>
<evidence type="ECO:0000256" key="6">
    <source>
        <dbReference type="ARBA" id="ARBA00022741"/>
    </source>
</evidence>
<dbReference type="SUPFAM" id="SSF55073">
    <property type="entry name" value="Nucleotide cyclase"/>
    <property type="match status" value="1"/>
</dbReference>
<evidence type="ECO:0000256" key="4">
    <source>
        <dbReference type="ARBA" id="ARBA00022692"/>
    </source>
</evidence>
<evidence type="ECO:0000256" key="2">
    <source>
        <dbReference type="ARBA" id="ARBA00004141"/>
    </source>
</evidence>
<evidence type="ECO:0000313" key="13">
    <source>
        <dbReference type="EMBL" id="EGR32965.1"/>
    </source>
</evidence>
<keyword evidence="5" id="KW-0479">Metal-binding</keyword>
<dbReference type="EC" id="4.6.1.1" evidence="3"/>
<dbReference type="InParanoid" id="G0QP85"/>
<dbReference type="AlphaFoldDB" id="G0QP85"/>
<dbReference type="GO" id="GO:0035556">
    <property type="term" value="P:intracellular signal transduction"/>
    <property type="evidence" value="ECO:0007669"/>
    <property type="project" value="InterPro"/>
</dbReference>
<dbReference type="GO" id="GO:0007189">
    <property type="term" value="P:adenylate cyclase-activating G protein-coupled receptor signaling pathway"/>
    <property type="evidence" value="ECO:0007669"/>
    <property type="project" value="TreeGrafter"/>
</dbReference>
<dbReference type="InterPro" id="IPR001054">
    <property type="entry name" value="A/G_cyclase"/>
</dbReference>
<evidence type="ECO:0000256" key="3">
    <source>
        <dbReference type="ARBA" id="ARBA00012201"/>
    </source>
</evidence>
<sequence length="230" mass="26629">MQGLVNQLLPAIALNKLRHQDFQFNKRELTDEFEDVTILFADIKGFTEFSDKVKNPKKVLKMLKDLFEGFDKLCLKNKVFKLYTIGDCYVVLSFVVAERQNTTEEKIQEAKNVVNMGLEMIETISHVRKDYTFLNMRIGIHTGKKIIGGILGTHVVRYDVYGNDIRIANKMESSGEPAKVMISQSTKDWIEKEQNHNYSIVWAKEVQIKSKGKSTEIIQSYFINKKAYYQ</sequence>
<evidence type="ECO:0000256" key="10">
    <source>
        <dbReference type="ARBA" id="ARBA00023136"/>
    </source>
</evidence>
<dbReference type="GO" id="GO:0046872">
    <property type="term" value="F:metal ion binding"/>
    <property type="evidence" value="ECO:0007669"/>
    <property type="project" value="UniProtKB-KW"/>
</dbReference>
<dbReference type="SMART" id="SM00044">
    <property type="entry name" value="CYCc"/>
    <property type="match status" value="1"/>
</dbReference>
<keyword evidence="4" id="KW-0812">Transmembrane</keyword>
<gene>
    <name evidence="13" type="ORF">IMG5_065330</name>
</gene>
<feature type="domain" description="Guanylate cyclase" evidence="12">
    <location>
        <begin position="37"/>
        <end position="172"/>
    </location>
</feature>
<evidence type="ECO:0000256" key="9">
    <source>
        <dbReference type="ARBA" id="ARBA00022989"/>
    </source>
</evidence>
<comment type="catalytic activity">
    <reaction evidence="1">
        <text>ATP = 3',5'-cyclic AMP + diphosphate</text>
        <dbReference type="Rhea" id="RHEA:15389"/>
        <dbReference type="ChEBI" id="CHEBI:30616"/>
        <dbReference type="ChEBI" id="CHEBI:33019"/>
        <dbReference type="ChEBI" id="CHEBI:58165"/>
        <dbReference type="EC" id="4.6.1.1"/>
    </reaction>
</comment>
<dbReference type="PROSITE" id="PS50125">
    <property type="entry name" value="GUANYLATE_CYCLASE_2"/>
    <property type="match status" value="1"/>
</dbReference>
<dbReference type="InterPro" id="IPR029787">
    <property type="entry name" value="Nucleotide_cyclase"/>
</dbReference>
<evidence type="ECO:0000256" key="1">
    <source>
        <dbReference type="ARBA" id="ARBA00001593"/>
    </source>
</evidence>
<comment type="subcellular location">
    <subcellularLocation>
        <location evidence="2">Membrane</location>
        <topology evidence="2">Multi-pass membrane protein</topology>
    </subcellularLocation>
</comment>
<dbReference type="GO" id="GO:0005524">
    <property type="term" value="F:ATP binding"/>
    <property type="evidence" value="ECO:0007669"/>
    <property type="project" value="UniProtKB-KW"/>
</dbReference>
<dbReference type="GeneID" id="14909141"/>
<proteinExistence type="predicted"/>
<keyword evidence="6" id="KW-0547">Nucleotide-binding</keyword>
<evidence type="ECO:0000256" key="5">
    <source>
        <dbReference type="ARBA" id="ARBA00022723"/>
    </source>
</evidence>
<keyword evidence="10" id="KW-0472">Membrane</keyword>
<dbReference type="GO" id="GO:0004016">
    <property type="term" value="F:adenylate cyclase activity"/>
    <property type="evidence" value="ECO:0007669"/>
    <property type="project" value="UniProtKB-EC"/>
</dbReference>